<name>A0A081CML1_PSEA2</name>
<accession>A0A081CML1</accession>
<dbReference type="GO" id="GO:0005198">
    <property type="term" value="F:structural molecule activity"/>
    <property type="evidence" value="ECO:0007669"/>
    <property type="project" value="TreeGrafter"/>
</dbReference>
<dbReference type="InterPro" id="IPR036390">
    <property type="entry name" value="WH_DNA-bd_sf"/>
</dbReference>
<reference evidence="6" key="1">
    <citation type="submission" date="2014-07" db="EMBL/GenBank/DDBJ databases">
        <title>Draft genome sequence of the yeast Pseudozyma antarctica JCM 10317 known as a producer of lipase B which used in a wide range of industrial applications.</title>
        <authorList>
            <person name="Morita T."/>
            <person name="Saika A."/>
            <person name="Koike H."/>
        </authorList>
    </citation>
    <scope>NUCLEOTIDE SEQUENCE</scope>
    <source>
        <strain evidence="6">JCM 10317</strain>
    </source>
</reference>
<dbReference type="GeneID" id="26306951"/>
<dbReference type="PANTHER" id="PTHR13149:SF0">
    <property type="entry name" value="VACUOLAR PROTEIN-SORTING-ASSOCIATED PROTEIN 25"/>
    <property type="match status" value="1"/>
</dbReference>
<evidence type="ECO:0000313" key="7">
    <source>
        <dbReference type="Proteomes" id="UP000053758"/>
    </source>
</evidence>
<dbReference type="InterPro" id="IPR036388">
    <property type="entry name" value="WH-like_DNA-bd_sf"/>
</dbReference>
<evidence type="ECO:0000313" key="6">
    <source>
        <dbReference type="EMBL" id="GAK67907.1"/>
    </source>
</evidence>
<evidence type="ECO:0000256" key="3">
    <source>
        <dbReference type="ARBA" id="ARBA00022927"/>
    </source>
</evidence>
<evidence type="ECO:0000256" key="1">
    <source>
        <dbReference type="ARBA" id="ARBA00009674"/>
    </source>
</evidence>
<protein>
    <recommendedName>
        <fullName evidence="4">ESCRT-II complex subunit VPS25</fullName>
    </recommendedName>
</protein>
<feature type="region of interest" description="Disordered" evidence="5">
    <location>
        <begin position="1"/>
        <end position="25"/>
    </location>
</feature>
<gene>
    <name evidence="6" type="ORF">PAN0_025c6137</name>
</gene>
<comment type="similarity">
    <text evidence="1">Belongs to the VPS25 family.</text>
</comment>
<keyword evidence="3" id="KW-0653">Protein transport</keyword>
<keyword evidence="2" id="KW-0813">Transport</keyword>
<dbReference type="AlphaFoldDB" id="A0A081CML1"/>
<dbReference type="GO" id="GO:0000814">
    <property type="term" value="C:ESCRT II complex"/>
    <property type="evidence" value="ECO:0007669"/>
    <property type="project" value="InterPro"/>
</dbReference>
<dbReference type="Proteomes" id="UP000053758">
    <property type="component" value="Unassembled WGS sequence"/>
</dbReference>
<proteinExistence type="inferred from homology"/>
<dbReference type="SUPFAM" id="SSF46785">
    <property type="entry name" value="Winged helix' DNA-binding domain"/>
    <property type="match status" value="2"/>
</dbReference>
<dbReference type="GO" id="GO:0016236">
    <property type="term" value="P:macroautophagy"/>
    <property type="evidence" value="ECO:0007669"/>
    <property type="project" value="UniProtKB-ARBA"/>
</dbReference>
<dbReference type="HOGENOM" id="CLU_087657_0_1_1"/>
<dbReference type="InterPro" id="IPR014041">
    <property type="entry name" value="ESCRT-II_cplx_Vps25-sub_N"/>
</dbReference>
<organism evidence="6">
    <name type="scientific">Pseudozyma antarctica</name>
    <name type="common">Yeast</name>
    <name type="synonym">Candida antarctica</name>
    <dbReference type="NCBI Taxonomy" id="84753"/>
    <lineage>
        <taxon>Eukaryota</taxon>
        <taxon>Fungi</taxon>
        <taxon>Dikarya</taxon>
        <taxon>Basidiomycota</taxon>
        <taxon>Ustilaginomycotina</taxon>
        <taxon>Ustilaginomycetes</taxon>
        <taxon>Ustilaginales</taxon>
        <taxon>Ustilaginaceae</taxon>
        <taxon>Moesziomyces</taxon>
    </lineage>
</organism>
<dbReference type="FunFam" id="1.10.10.10:FF:000141">
    <property type="entry name" value="vacuolar protein-sorting-associated protein 25"/>
    <property type="match status" value="1"/>
</dbReference>
<dbReference type="RefSeq" id="XP_014653886.1">
    <property type="nucleotide sequence ID" value="XM_014798400.1"/>
</dbReference>
<dbReference type="GO" id="GO:0043328">
    <property type="term" value="P:protein transport to vacuole involved in ubiquitin-dependent protein catabolic process via the multivesicular body sorting pathway"/>
    <property type="evidence" value="ECO:0007669"/>
    <property type="project" value="TreeGrafter"/>
</dbReference>
<dbReference type="InterPro" id="IPR008570">
    <property type="entry name" value="ESCRT-II_cplx_Vps25-sub"/>
</dbReference>
<dbReference type="GO" id="GO:0042803">
    <property type="term" value="F:protein homodimerization activity"/>
    <property type="evidence" value="ECO:0007669"/>
    <property type="project" value="TreeGrafter"/>
</dbReference>
<dbReference type="Pfam" id="PF05871">
    <property type="entry name" value="ESCRT-II"/>
    <property type="match status" value="1"/>
</dbReference>
<keyword evidence="7" id="KW-1185">Reference proteome</keyword>
<evidence type="ECO:0000256" key="2">
    <source>
        <dbReference type="ARBA" id="ARBA00022448"/>
    </source>
</evidence>
<dbReference type="Gene3D" id="1.10.10.10">
    <property type="entry name" value="Winged helix-like DNA-binding domain superfamily/Winged helix DNA-binding domain"/>
    <property type="match status" value="1"/>
</dbReference>
<dbReference type="EMBL" id="DF830092">
    <property type="protein sequence ID" value="GAK67907.1"/>
    <property type="molecule type" value="Genomic_DNA"/>
</dbReference>
<evidence type="ECO:0000256" key="5">
    <source>
        <dbReference type="SAM" id="MobiDB-lite"/>
    </source>
</evidence>
<sequence>MVATMARPTAIGSSAAPHDAAGSDSSKAFRFPPVHAFPPFYTLQPNPVSRSQQLSQWRTLILDFCRYHRIFTLAPLPTTDAPTGHGEAADPHKSLFANRAIQRSLSPEAIRTVLSDLVDHKQAAWDDASGKKNAGPAAANTNAKALIYWKTPAQWGDAIYDWVFATGQNKSIMTLFELSHGDLVQGQDFYELPTALLRAALKHLSTQGKAQIFAGTEAGDGEGVKFV</sequence>
<dbReference type="PANTHER" id="PTHR13149">
    <property type="entry name" value="VACUOLAR PROTEIN SORTING-ASSOCIATED PROTEIN VPS25"/>
    <property type="match status" value="1"/>
</dbReference>
<dbReference type="Gene3D" id="1.10.10.570">
    <property type="entry name" value="Winged helix' DNA-binding domain. Chain C. Domain 1"/>
    <property type="match status" value="1"/>
</dbReference>
<evidence type="ECO:0000256" key="4">
    <source>
        <dbReference type="ARBA" id="ARBA00030094"/>
    </source>
</evidence>